<dbReference type="AlphaFoldDB" id="A0A674C0N5"/>
<dbReference type="FunFam" id="1.25.50.20:FF:000012">
    <property type="entry name" value="Aminopeptidase N"/>
    <property type="match status" value="1"/>
</dbReference>
<evidence type="ECO:0000256" key="6">
    <source>
        <dbReference type="ARBA" id="ARBA00022692"/>
    </source>
</evidence>
<name>A0A674C0N5_SALTR</name>
<dbReference type="Pfam" id="PF11838">
    <property type="entry name" value="ERAP1_C"/>
    <property type="match status" value="1"/>
</dbReference>
<dbReference type="InterPro" id="IPR024571">
    <property type="entry name" value="ERAP1-like_C_dom"/>
</dbReference>
<dbReference type="InterPro" id="IPR042097">
    <property type="entry name" value="Aminopeptidase_N-like_N_sf"/>
</dbReference>
<evidence type="ECO:0000256" key="3">
    <source>
        <dbReference type="ARBA" id="ARBA00022438"/>
    </source>
</evidence>
<dbReference type="PANTHER" id="PTHR11533:SF172">
    <property type="entry name" value="AMINOPEPTIDASE N"/>
    <property type="match status" value="1"/>
</dbReference>
<comment type="similarity">
    <text evidence="2 19">Belongs to the peptidase M1 family.</text>
</comment>
<evidence type="ECO:0000256" key="7">
    <source>
        <dbReference type="ARBA" id="ARBA00022723"/>
    </source>
</evidence>
<keyword evidence="24" id="KW-1185">Reference proteome</keyword>
<keyword evidence="5 19" id="KW-0645">Protease</keyword>
<dbReference type="FunFam" id="2.60.40.1730:FF:000001">
    <property type="entry name" value="Leucyl-cystinyl aminopeptidase"/>
    <property type="match status" value="1"/>
</dbReference>
<dbReference type="FunFam" id="1.10.390.10:FF:000006">
    <property type="entry name" value="Puromycin-sensitive aminopeptidase"/>
    <property type="match status" value="1"/>
</dbReference>
<evidence type="ECO:0000256" key="11">
    <source>
        <dbReference type="ARBA" id="ARBA00022989"/>
    </source>
</evidence>
<dbReference type="Pfam" id="PF17900">
    <property type="entry name" value="Peptidase_M1_N"/>
    <property type="match status" value="1"/>
</dbReference>
<dbReference type="InterPro" id="IPR014782">
    <property type="entry name" value="Peptidase_M1_dom"/>
</dbReference>
<feature type="binding site" evidence="17">
    <location>
        <position position="394"/>
    </location>
    <ligand>
        <name>Zn(2+)</name>
        <dbReference type="ChEBI" id="CHEBI:29105"/>
        <note>catalytic</note>
    </ligand>
</feature>
<dbReference type="Ensembl" id="ENSSTUT00000081858.1">
    <property type="protein sequence ID" value="ENSSTUP00000076871.1"/>
    <property type="gene ID" value="ENSSTUG00000033098.1"/>
</dbReference>
<evidence type="ECO:0000313" key="24">
    <source>
        <dbReference type="Proteomes" id="UP000472277"/>
    </source>
</evidence>
<dbReference type="InterPro" id="IPR045357">
    <property type="entry name" value="Aminopeptidase_N-like_N"/>
</dbReference>
<dbReference type="GO" id="GO:0005886">
    <property type="term" value="C:plasma membrane"/>
    <property type="evidence" value="ECO:0007669"/>
    <property type="project" value="UniProtKB-SubCell"/>
</dbReference>
<keyword evidence="13 19" id="KW-0472">Membrane</keyword>
<gene>
    <name evidence="23" type="primary">ANPEP</name>
    <name evidence="23" type="synonym">anpepa</name>
</gene>
<dbReference type="GO" id="GO:0008270">
    <property type="term" value="F:zinc ion binding"/>
    <property type="evidence" value="ECO:0007669"/>
    <property type="project" value="UniProtKB-UniRule"/>
</dbReference>
<evidence type="ECO:0000256" key="17">
    <source>
        <dbReference type="PIRSR" id="PIRSR634016-3"/>
    </source>
</evidence>
<reference evidence="23" key="1">
    <citation type="submission" date="2025-08" db="UniProtKB">
        <authorList>
            <consortium name="Ensembl"/>
        </authorList>
    </citation>
    <scope>IDENTIFICATION</scope>
</reference>
<dbReference type="PRINTS" id="PR00756">
    <property type="entry name" value="ALADIPTASE"/>
</dbReference>
<dbReference type="GO" id="GO:0043171">
    <property type="term" value="P:peptide catabolic process"/>
    <property type="evidence" value="ECO:0007669"/>
    <property type="project" value="TreeGrafter"/>
</dbReference>
<dbReference type="InterPro" id="IPR001930">
    <property type="entry name" value="Peptidase_M1"/>
</dbReference>
<dbReference type="Gene3D" id="1.25.50.20">
    <property type="match status" value="1"/>
</dbReference>
<evidence type="ECO:0000256" key="2">
    <source>
        <dbReference type="ARBA" id="ARBA00010136"/>
    </source>
</evidence>
<keyword evidence="11 19" id="KW-1133">Transmembrane helix</keyword>
<dbReference type="EC" id="3.4.11.-" evidence="19"/>
<dbReference type="Gene3D" id="1.10.390.10">
    <property type="entry name" value="Neutral Protease Domain 2"/>
    <property type="match status" value="1"/>
</dbReference>
<feature type="domain" description="Aminopeptidase N-like N-terminal" evidence="22">
    <location>
        <begin position="68"/>
        <end position="262"/>
    </location>
</feature>
<keyword evidence="6 19" id="KW-0812">Transmembrane</keyword>
<comment type="cofactor">
    <cofactor evidence="17 19">
        <name>Zn(2+)</name>
        <dbReference type="ChEBI" id="CHEBI:29105"/>
    </cofactor>
    <text evidence="17 19">Binds 1 zinc ion per subunit.</text>
</comment>
<keyword evidence="3 19" id="KW-0031">Aminopeptidase</keyword>
<evidence type="ECO:0000256" key="1">
    <source>
        <dbReference type="ARBA" id="ARBA00004401"/>
    </source>
</evidence>
<evidence type="ECO:0000256" key="18">
    <source>
        <dbReference type="PIRSR" id="PIRSR634016-4"/>
    </source>
</evidence>
<dbReference type="Proteomes" id="UP000472277">
    <property type="component" value="Unassembled WGS sequence"/>
</dbReference>
<evidence type="ECO:0000259" key="22">
    <source>
        <dbReference type="Pfam" id="PF17900"/>
    </source>
</evidence>
<accession>A0A674C0N5</accession>
<evidence type="ECO:0000256" key="16">
    <source>
        <dbReference type="PIRSR" id="PIRSR634016-1"/>
    </source>
</evidence>
<dbReference type="InterPro" id="IPR050344">
    <property type="entry name" value="Peptidase_M1_aminopeptidases"/>
</dbReference>
<evidence type="ECO:0000256" key="10">
    <source>
        <dbReference type="ARBA" id="ARBA00022968"/>
    </source>
</evidence>
<dbReference type="Pfam" id="PF01433">
    <property type="entry name" value="Peptidase_M1"/>
    <property type="match status" value="1"/>
</dbReference>
<dbReference type="PANTHER" id="PTHR11533">
    <property type="entry name" value="PROTEASE M1 ZINC METALLOPROTEASE"/>
    <property type="match status" value="1"/>
</dbReference>
<keyword evidence="15" id="KW-0325">Glycoprotein</keyword>
<sequence>MGKGFFISKTLGIVGVIVGTGVVATIIALSVVYSQEKAKNLEVVNPHTTPSTAKDPWENYRLPDSLSPVSYNITLWPRLVVNASTGLYIFTGQSDVVFRCEKETDLILIHCNKLNLTLLSLTGLDGATAPTIKKSWLEVPTQFLVIQLNSNLMAGRQYELYTEFIGELADDLGGFYRSEYTEGTSPPVKKVVATTQMQPVDARKAFPCFDEPAMKAVFHMTLLHAHGTVALANGMNLVNVTVNGQDVTRTSFEPTPLMSTYLLAFVVSEFGFIQSPEGEKVLIRIWARKQAIAEGQGNYALEKTGPILEFFEKYYSSSYPLTKSDQIALPDFSAGAMENWGLITYRETALLFNPASSSNGDKEWIATVISHELAHMWFGNLVTMKWWNDLWLNEGFASYVSYLGADSAEPTWNVTDLIVLKEVHGAMSVDALASSHPLSAKEEDIVRPAQISELFDTITYSKTYLNTFQYSNTVYQDLWKHLQMAADSTPGLELPASVDDIMNRWILQMGFPVVTIDTATGSINQRHFLLDPDSVVDRPSPFKIIIYFLLPSNTATHLPMKTSGSDWVLANTKVSGFFRVNYDSGNWDRLLTLLSTDHEVTVHVIMNAFYTAKLRFNTTLALRTTLFLQREREYMPWQTANKNLGYFFLMFDRSDVYGPMQAYLNKQVTPLFNHFKTITADWTKIPEKHTDQYNQVNAISIACSTGVAGCEELTTGWFKDWMNTPENNMIHPNLRQTVYCSAIAAGGMEEWDFAWRMYKEASIASEADKLMYALACTRVPWLLNRYLNYCLDPEKIRKQDATFTIVYIAGNVVGQSLAWDFVRTNWDHLFNDYGGGSLSFARLIEGITRRFSSEFELKQLQQFIEENAEQGFGSATLAVDQALERTKANMKWVAENKKDILTWFTVNSA</sequence>
<dbReference type="GO" id="GO:0005737">
    <property type="term" value="C:cytoplasm"/>
    <property type="evidence" value="ECO:0007669"/>
    <property type="project" value="TreeGrafter"/>
</dbReference>
<dbReference type="GO" id="GO:0005615">
    <property type="term" value="C:extracellular space"/>
    <property type="evidence" value="ECO:0007669"/>
    <property type="project" value="TreeGrafter"/>
</dbReference>
<keyword evidence="7 17" id="KW-0479">Metal-binding</keyword>
<evidence type="ECO:0000256" key="4">
    <source>
        <dbReference type="ARBA" id="ARBA00022475"/>
    </source>
</evidence>
<feature type="domain" description="ERAP1-like C-terminal" evidence="21">
    <location>
        <begin position="567"/>
        <end position="887"/>
    </location>
</feature>
<dbReference type="CDD" id="cd09601">
    <property type="entry name" value="M1_APN-Q_like"/>
    <property type="match status" value="1"/>
</dbReference>
<evidence type="ECO:0000313" key="23">
    <source>
        <dbReference type="Ensembl" id="ENSSTUP00000076871.1"/>
    </source>
</evidence>
<proteinExistence type="inferred from homology"/>
<evidence type="ECO:0000256" key="12">
    <source>
        <dbReference type="ARBA" id="ARBA00023049"/>
    </source>
</evidence>
<evidence type="ECO:0000256" key="9">
    <source>
        <dbReference type="ARBA" id="ARBA00022833"/>
    </source>
</evidence>
<evidence type="ECO:0000256" key="5">
    <source>
        <dbReference type="ARBA" id="ARBA00022670"/>
    </source>
</evidence>
<protein>
    <recommendedName>
        <fullName evidence="19">Aminopeptidase</fullName>
        <ecNumber evidence="19">3.4.11.-</ecNumber>
    </recommendedName>
</protein>
<feature type="site" description="Transition state stabilizer" evidence="18">
    <location>
        <position position="460"/>
    </location>
</feature>
<keyword evidence="4" id="KW-1003">Cell membrane</keyword>
<dbReference type="SUPFAM" id="SSF55486">
    <property type="entry name" value="Metalloproteases ('zincins'), catalytic domain"/>
    <property type="match status" value="1"/>
</dbReference>
<evidence type="ECO:0000256" key="14">
    <source>
        <dbReference type="ARBA" id="ARBA00023157"/>
    </source>
</evidence>
<feature type="active site" description="Proton acceptor" evidence="16">
    <location>
        <position position="372"/>
    </location>
</feature>
<organism evidence="23 24">
    <name type="scientific">Salmo trutta</name>
    <name type="common">Brown trout</name>
    <dbReference type="NCBI Taxonomy" id="8032"/>
    <lineage>
        <taxon>Eukaryota</taxon>
        <taxon>Metazoa</taxon>
        <taxon>Chordata</taxon>
        <taxon>Craniata</taxon>
        <taxon>Vertebrata</taxon>
        <taxon>Euteleostomi</taxon>
        <taxon>Actinopterygii</taxon>
        <taxon>Neopterygii</taxon>
        <taxon>Teleostei</taxon>
        <taxon>Protacanthopterygii</taxon>
        <taxon>Salmoniformes</taxon>
        <taxon>Salmonidae</taxon>
        <taxon>Salmoninae</taxon>
        <taxon>Salmo</taxon>
    </lineage>
</organism>
<dbReference type="GeneTree" id="ENSGT00940000154876"/>
<feature type="domain" description="Peptidase M1 membrane alanine aminopeptidase" evidence="20">
    <location>
        <begin position="299"/>
        <end position="463"/>
    </location>
</feature>
<feature type="binding site" evidence="17">
    <location>
        <position position="375"/>
    </location>
    <ligand>
        <name>Zn(2+)</name>
        <dbReference type="ChEBI" id="CHEBI:29105"/>
        <note>catalytic</note>
    </ligand>
</feature>
<dbReference type="GO" id="GO:0070006">
    <property type="term" value="F:metalloaminopeptidase activity"/>
    <property type="evidence" value="ECO:0007669"/>
    <property type="project" value="TreeGrafter"/>
</dbReference>
<evidence type="ECO:0000256" key="15">
    <source>
        <dbReference type="ARBA" id="ARBA00023180"/>
    </source>
</evidence>
<feature type="binding site" evidence="17">
    <location>
        <position position="371"/>
    </location>
    <ligand>
        <name>Zn(2+)</name>
        <dbReference type="ChEBI" id="CHEBI:29105"/>
        <note>catalytic</note>
    </ligand>
</feature>
<keyword evidence="10" id="KW-0735">Signal-anchor</keyword>
<evidence type="ECO:0000256" key="19">
    <source>
        <dbReference type="RuleBase" id="RU364040"/>
    </source>
</evidence>
<keyword evidence="14" id="KW-1015">Disulfide bond</keyword>
<keyword evidence="9 17" id="KW-0862">Zinc</keyword>
<dbReference type="InterPro" id="IPR034016">
    <property type="entry name" value="M1_APN-typ"/>
</dbReference>
<evidence type="ECO:0000256" key="8">
    <source>
        <dbReference type="ARBA" id="ARBA00022801"/>
    </source>
</evidence>
<dbReference type="GO" id="GO:0042277">
    <property type="term" value="F:peptide binding"/>
    <property type="evidence" value="ECO:0007669"/>
    <property type="project" value="TreeGrafter"/>
</dbReference>
<keyword evidence="12 19" id="KW-0482">Metalloprotease</keyword>
<dbReference type="Gene3D" id="2.60.40.1730">
    <property type="entry name" value="tricorn interacting facor f3 domain"/>
    <property type="match status" value="1"/>
</dbReference>
<comment type="subcellular location">
    <subcellularLocation>
        <location evidence="1">Cell membrane</location>
        <topology evidence="1">Single-pass type II membrane protein</topology>
    </subcellularLocation>
</comment>
<keyword evidence="8 19" id="KW-0378">Hydrolase</keyword>
<evidence type="ECO:0000256" key="13">
    <source>
        <dbReference type="ARBA" id="ARBA00023136"/>
    </source>
</evidence>
<reference evidence="23" key="2">
    <citation type="submission" date="2025-09" db="UniProtKB">
        <authorList>
            <consortium name="Ensembl"/>
        </authorList>
    </citation>
    <scope>IDENTIFICATION</scope>
</reference>
<dbReference type="InterPro" id="IPR027268">
    <property type="entry name" value="Peptidase_M4/M1_CTD_sf"/>
</dbReference>
<evidence type="ECO:0000259" key="20">
    <source>
        <dbReference type="Pfam" id="PF01433"/>
    </source>
</evidence>
<dbReference type="SUPFAM" id="SSF63737">
    <property type="entry name" value="Leukotriene A4 hydrolase N-terminal domain"/>
    <property type="match status" value="1"/>
</dbReference>
<dbReference type="GO" id="GO:0006508">
    <property type="term" value="P:proteolysis"/>
    <property type="evidence" value="ECO:0007669"/>
    <property type="project" value="UniProtKB-KW"/>
</dbReference>
<dbReference type="Gene3D" id="2.60.40.1910">
    <property type="match status" value="1"/>
</dbReference>
<feature type="transmembrane region" description="Helical" evidence="19">
    <location>
        <begin position="12"/>
        <end position="33"/>
    </location>
</feature>
<evidence type="ECO:0000259" key="21">
    <source>
        <dbReference type="Pfam" id="PF11838"/>
    </source>
</evidence>